<keyword evidence="7" id="KW-0862">Zinc</keyword>
<evidence type="ECO:0000256" key="9">
    <source>
        <dbReference type="ARBA" id="ARBA00023125"/>
    </source>
</evidence>
<feature type="region of interest" description="Disordered" evidence="14">
    <location>
        <begin position="34"/>
        <end position="60"/>
    </location>
</feature>
<feature type="region of interest" description="Disordered" evidence="14">
    <location>
        <begin position="853"/>
        <end position="874"/>
    </location>
</feature>
<evidence type="ECO:0000256" key="14">
    <source>
        <dbReference type="SAM" id="MobiDB-lite"/>
    </source>
</evidence>
<dbReference type="Proteomes" id="UP000504632">
    <property type="component" value="Chromosome 3"/>
</dbReference>
<keyword evidence="4" id="KW-0479">Metal-binding</keyword>
<dbReference type="InterPro" id="IPR013087">
    <property type="entry name" value="Znf_C2H2_type"/>
</dbReference>
<protein>
    <submittedName>
        <fullName evidence="17">Teashirt homolog 2</fullName>
    </submittedName>
</protein>
<evidence type="ECO:0000313" key="16">
    <source>
        <dbReference type="Proteomes" id="UP000504632"/>
    </source>
</evidence>
<keyword evidence="2" id="KW-0217">Developmental protein</keyword>
<feature type="compositionally biased region" description="Polar residues" evidence="14">
    <location>
        <begin position="157"/>
        <end position="174"/>
    </location>
</feature>
<comment type="similarity">
    <text evidence="1">Belongs to the teashirt C2H2-type zinc-finger protein family.</text>
</comment>
<feature type="region of interest" description="Disordered" evidence="14">
    <location>
        <begin position="112"/>
        <end position="214"/>
    </location>
</feature>
<evidence type="ECO:0000256" key="1">
    <source>
        <dbReference type="ARBA" id="ARBA00007158"/>
    </source>
</evidence>
<keyword evidence="8" id="KW-0805">Transcription regulation</keyword>
<dbReference type="RefSeq" id="XP_030623530.1">
    <property type="nucleotide sequence ID" value="XM_030767670.1"/>
</dbReference>
<dbReference type="SMART" id="SM00355">
    <property type="entry name" value="ZnF_C2H2"/>
    <property type="match status" value="5"/>
</dbReference>
<evidence type="ECO:0000256" key="10">
    <source>
        <dbReference type="ARBA" id="ARBA00023155"/>
    </source>
</evidence>
<feature type="compositionally biased region" description="Basic and acidic residues" evidence="14">
    <location>
        <begin position="199"/>
        <end position="214"/>
    </location>
</feature>
<keyword evidence="6 13" id="KW-0863">Zinc-finger</keyword>
<dbReference type="PANTHER" id="PTHR12487:SF3">
    <property type="entry name" value="TEASHIRT HOMOLOG 2"/>
    <property type="match status" value="1"/>
</dbReference>
<evidence type="ECO:0000256" key="5">
    <source>
        <dbReference type="ARBA" id="ARBA00022737"/>
    </source>
</evidence>
<dbReference type="InterPro" id="IPR058631">
    <property type="entry name" value="TSHZ1-3_homeodomain"/>
</dbReference>
<feature type="compositionally biased region" description="Acidic residues" evidence="14">
    <location>
        <begin position="114"/>
        <end position="140"/>
    </location>
</feature>
<evidence type="ECO:0000259" key="15">
    <source>
        <dbReference type="PROSITE" id="PS50157"/>
    </source>
</evidence>
<feature type="domain" description="C2H2-type" evidence="15">
    <location>
        <begin position="1081"/>
        <end position="1109"/>
    </location>
</feature>
<dbReference type="Pfam" id="PF26094">
    <property type="entry name" value="HTH_TSHZ3"/>
    <property type="match status" value="1"/>
</dbReference>
<evidence type="ECO:0000256" key="6">
    <source>
        <dbReference type="ARBA" id="ARBA00022771"/>
    </source>
</evidence>
<accession>A0A6J2UST5</accession>
<dbReference type="PROSITE" id="PS50157">
    <property type="entry name" value="ZINC_FINGER_C2H2_2"/>
    <property type="match status" value="3"/>
</dbReference>
<evidence type="ECO:0000256" key="4">
    <source>
        <dbReference type="ARBA" id="ARBA00022723"/>
    </source>
</evidence>
<name>A0A6J2UST5_CHACN</name>
<organism evidence="16 17">
    <name type="scientific">Chanos chanos</name>
    <name type="common">Milkfish</name>
    <name type="synonym">Mugil chanos</name>
    <dbReference type="NCBI Taxonomy" id="29144"/>
    <lineage>
        <taxon>Eukaryota</taxon>
        <taxon>Metazoa</taxon>
        <taxon>Chordata</taxon>
        <taxon>Craniata</taxon>
        <taxon>Vertebrata</taxon>
        <taxon>Euteleostomi</taxon>
        <taxon>Actinopterygii</taxon>
        <taxon>Neopterygii</taxon>
        <taxon>Teleostei</taxon>
        <taxon>Ostariophysi</taxon>
        <taxon>Gonorynchiformes</taxon>
        <taxon>Chanidae</taxon>
        <taxon>Chanos</taxon>
    </lineage>
</organism>
<evidence type="ECO:0000256" key="2">
    <source>
        <dbReference type="ARBA" id="ARBA00022473"/>
    </source>
</evidence>
<dbReference type="InterPro" id="IPR027008">
    <property type="entry name" value="Teashirt_fam"/>
</dbReference>
<keyword evidence="9" id="KW-0238">DNA-binding</keyword>
<evidence type="ECO:0000256" key="12">
    <source>
        <dbReference type="ARBA" id="ARBA00023242"/>
    </source>
</evidence>
<dbReference type="CDD" id="cd00086">
    <property type="entry name" value="homeodomain"/>
    <property type="match status" value="1"/>
</dbReference>
<dbReference type="InterPro" id="IPR001356">
    <property type="entry name" value="HD"/>
</dbReference>
<dbReference type="GeneID" id="115806811"/>
<dbReference type="GO" id="GO:0005634">
    <property type="term" value="C:nucleus"/>
    <property type="evidence" value="ECO:0007669"/>
    <property type="project" value="TreeGrafter"/>
</dbReference>
<dbReference type="PROSITE" id="PS00028">
    <property type="entry name" value="ZINC_FINGER_C2H2_1"/>
    <property type="match status" value="4"/>
</dbReference>
<feature type="domain" description="C2H2-type" evidence="15">
    <location>
        <begin position="373"/>
        <end position="402"/>
    </location>
</feature>
<sequence>MTGVGLKADVEAVQRFFPSALQLGLDSGDAQACHPTQKGVPQRQSICGREEEEAQKEEEDKAFFTSQKCCENAQLSASEESPARPRDLNDSVNLFAPLVSSSFNRLPQRAAMYEPDDDIGVQETIAEDEGENGVQTEEDSSERISPKAPEDRETDNKSSYSFQNSPLSVLSNQEVELESRLSDGSDRLSDFKTSSPPEGQKDEESNSAKLKDEMNSSLEKMRAAYSNFLSDSYWSNIGLDLKVCNTGSKANCDSTNGSTKSEFDWHQDALSKTLQQTLSPKPVSKPNLFSSVHLYRQNSKACGAVFTGASRFRCKDCSAAYDTLVELTVHMNKSGHYQDDNHSRQSIASTSSSKSRKRNLQDMEGKEDAQKVLKCMFCGHSFDSLQDLSVHMIKTKHYQKVPLKEPIPVITHKLVPPAKKRAYEITRPCSPDSTTGVAGYSEAPKSSGLPNVPNNRYGYQNGASYTWQFETCKSQILKCMECGSSHDTLQQLTTHMMVTGHFIKVTNSASKKGKQLALDPIAIEKMQALTEPTTNELEGEKPSPKSTASGDSEKTVEKEKLPDKVDESEDKGDKLEGEDQKTTDATFKYPYLREEDLEQGASGGGDILKSLANTVASAINKAQTGTPSWSAYPSIHAAYQLSGVIKNAPLSTSPPIQLKQTLNNKLRPIAPKGKFYQGIRGLESFQGHHYADIKKEKGGACDGKASQSIKFDLLENDDSDCRDDSSSSSKLDADCAGEGNDMIKAKLSPAFSDRGNPSPSPHASNGHSSSSELVTDSQEVLSINPLSALQSVLNNHLGKANKPRQESSLAARTQSIFSEMSRGLEKSTSVLSPSVGIRASDSFMFTNNDQPIDLTKHKHTKPSSSVLQSSTPMPQKHALSDIADMVKVLPKATTPKPSMPSRVPAVKLETDVRRFEDVSSEVYSVHKRKGRQSNWNPQHLLILQAQFASSLFQTSEGKYLLSDLGPQERMHISKFTGLSMTTISHWLANVKYQLRKTGGTKFLKNMDTGHPVFYCNDCASQFRTPSAFISHLESHLGFQIKDMSKLPMEHQTKVTEAELTKALSVRATEALVTEEDIDSKFKCKLCSRTFASNHAVKLHLSKTHSKSPENHSQYVEMDKE</sequence>
<feature type="domain" description="C2H2-type" evidence="15">
    <location>
        <begin position="1013"/>
        <end position="1040"/>
    </location>
</feature>
<keyword evidence="12" id="KW-0539">Nucleus</keyword>
<dbReference type="InParanoid" id="A0A6J2UST5"/>
<evidence type="ECO:0000256" key="13">
    <source>
        <dbReference type="PROSITE-ProRule" id="PRU00042"/>
    </source>
</evidence>
<dbReference type="GO" id="GO:0000981">
    <property type="term" value="F:DNA-binding transcription factor activity, RNA polymerase II-specific"/>
    <property type="evidence" value="ECO:0007669"/>
    <property type="project" value="TreeGrafter"/>
</dbReference>
<keyword evidence="16" id="KW-1185">Reference proteome</keyword>
<keyword evidence="5" id="KW-0677">Repeat</keyword>
<feature type="region of interest" description="Disordered" evidence="14">
    <location>
        <begin position="748"/>
        <end position="776"/>
    </location>
</feature>
<dbReference type="AlphaFoldDB" id="A0A6J2UST5"/>
<feature type="region of interest" description="Disordered" evidence="14">
    <location>
        <begin position="530"/>
        <end position="588"/>
    </location>
</feature>
<feature type="compositionally biased region" description="Low complexity" evidence="14">
    <location>
        <begin position="344"/>
        <end position="353"/>
    </location>
</feature>
<evidence type="ECO:0000256" key="11">
    <source>
        <dbReference type="ARBA" id="ARBA00023163"/>
    </source>
</evidence>
<feature type="region of interest" description="Disordered" evidence="14">
    <location>
        <begin position="1101"/>
        <end position="1120"/>
    </location>
</feature>
<evidence type="ECO:0000256" key="7">
    <source>
        <dbReference type="ARBA" id="ARBA00022833"/>
    </source>
</evidence>
<feature type="compositionally biased region" description="Basic and acidic residues" evidence="14">
    <location>
        <begin position="551"/>
        <end position="582"/>
    </location>
</feature>
<evidence type="ECO:0000256" key="3">
    <source>
        <dbReference type="ARBA" id="ARBA00022491"/>
    </source>
</evidence>
<reference evidence="17" key="1">
    <citation type="submission" date="2025-08" db="UniProtKB">
        <authorList>
            <consortium name="RefSeq"/>
        </authorList>
    </citation>
    <scope>IDENTIFICATION</scope>
</reference>
<feature type="region of interest" description="Disordered" evidence="14">
    <location>
        <begin position="335"/>
        <end position="365"/>
    </location>
</feature>
<dbReference type="Gene3D" id="3.30.160.60">
    <property type="entry name" value="Classic Zinc Finger"/>
    <property type="match status" value="1"/>
</dbReference>
<dbReference type="GO" id="GO:0003677">
    <property type="term" value="F:DNA binding"/>
    <property type="evidence" value="ECO:0007669"/>
    <property type="project" value="UniProtKB-KW"/>
</dbReference>
<feature type="compositionally biased region" description="Polar residues" evidence="14">
    <location>
        <begin position="862"/>
        <end position="873"/>
    </location>
</feature>
<feature type="compositionally biased region" description="Basic and acidic residues" evidence="14">
    <location>
        <begin position="141"/>
        <end position="156"/>
    </location>
</feature>
<keyword evidence="10" id="KW-0371">Homeobox</keyword>
<keyword evidence="11" id="KW-0804">Transcription</keyword>
<keyword evidence="3" id="KW-0678">Repressor</keyword>
<feature type="compositionally biased region" description="Basic and acidic residues" evidence="14">
    <location>
        <begin position="177"/>
        <end position="190"/>
    </location>
</feature>
<evidence type="ECO:0000313" key="17">
    <source>
        <dbReference type="RefSeq" id="XP_030623530.1"/>
    </source>
</evidence>
<dbReference type="GO" id="GO:0008270">
    <property type="term" value="F:zinc ion binding"/>
    <property type="evidence" value="ECO:0007669"/>
    <property type="project" value="UniProtKB-KW"/>
</dbReference>
<feature type="compositionally biased region" description="Low complexity" evidence="14">
    <location>
        <begin position="755"/>
        <end position="771"/>
    </location>
</feature>
<dbReference type="OrthoDB" id="5815793at2759"/>
<evidence type="ECO:0000256" key="8">
    <source>
        <dbReference type="ARBA" id="ARBA00023015"/>
    </source>
</evidence>
<dbReference type="SMART" id="SM00389">
    <property type="entry name" value="HOX"/>
    <property type="match status" value="1"/>
</dbReference>
<dbReference type="CTD" id="128553"/>
<proteinExistence type="inferred from homology"/>
<gene>
    <name evidence="17" type="primary">tshz2</name>
</gene>
<feature type="region of interest" description="Disordered" evidence="14">
    <location>
        <begin position="717"/>
        <end position="736"/>
    </location>
</feature>
<dbReference type="PANTHER" id="PTHR12487">
    <property type="entry name" value="TEASHIRT-RELATED"/>
    <property type="match status" value="1"/>
</dbReference>